<evidence type="ECO:0000256" key="1">
    <source>
        <dbReference type="SAM" id="Phobius"/>
    </source>
</evidence>
<reference evidence="2 3" key="1">
    <citation type="journal article" date="2015" name="Stand. Genomic Sci.">
        <title>Genomic Encyclopedia of Bacterial and Archaeal Type Strains, Phase III: the genomes of soil and plant-associated and newly described type strains.</title>
        <authorList>
            <person name="Whitman W.B."/>
            <person name="Woyke T."/>
            <person name="Klenk H.P."/>
            <person name="Zhou Y."/>
            <person name="Lilburn T.G."/>
            <person name="Beck B.J."/>
            <person name="De Vos P."/>
            <person name="Vandamme P."/>
            <person name="Eisen J.A."/>
            <person name="Garrity G."/>
            <person name="Hugenholtz P."/>
            <person name="Kyrpides N.C."/>
        </authorList>
    </citation>
    <scope>NUCLEOTIDE SEQUENCE [LARGE SCALE GENOMIC DNA]</scope>
    <source>
        <strain evidence="2 3">CV53</strain>
    </source>
</reference>
<keyword evidence="1" id="KW-0472">Membrane</keyword>
<evidence type="ECO:0000313" key="3">
    <source>
        <dbReference type="Proteomes" id="UP000295689"/>
    </source>
</evidence>
<organism evidence="2 3">
    <name type="scientific">Mesobacillus foraminis</name>
    <dbReference type="NCBI Taxonomy" id="279826"/>
    <lineage>
        <taxon>Bacteria</taxon>
        <taxon>Bacillati</taxon>
        <taxon>Bacillota</taxon>
        <taxon>Bacilli</taxon>
        <taxon>Bacillales</taxon>
        <taxon>Bacillaceae</taxon>
        <taxon>Mesobacillus</taxon>
    </lineage>
</organism>
<dbReference type="InterPro" id="IPR021529">
    <property type="entry name" value="DUF2798"/>
</dbReference>
<feature type="transmembrane region" description="Helical" evidence="1">
    <location>
        <begin position="12"/>
        <end position="32"/>
    </location>
</feature>
<keyword evidence="1" id="KW-1133">Transmembrane helix</keyword>
<evidence type="ECO:0000313" key="2">
    <source>
        <dbReference type="EMBL" id="TCN26511.1"/>
    </source>
</evidence>
<evidence type="ECO:0008006" key="4">
    <source>
        <dbReference type="Google" id="ProtNLM"/>
    </source>
</evidence>
<dbReference type="EMBL" id="SLVV01000003">
    <property type="protein sequence ID" value="TCN26511.1"/>
    <property type="molecule type" value="Genomic_DNA"/>
</dbReference>
<accession>A0A4R2BHK4</accession>
<keyword evidence="1" id="KW-0812">Transmembrane</keyword>
<dbReference type="Proteomes" id="UP000295689">
    <property type="component" value="Unassembled WGS sequence"/>
</dbReference>
<name>A0A4R2BHK4_9BACI</name>
<gene>
    <name evidence="2" type="ORF">EV146_10332</name>
</gene>
<feature type="transmembrane region" description="Helical" evidence="1">
    <location>
        <begin position="85"/>
        <end position="111"/>
    </location>
</feature>
<proteinExistence type="predicted"/>
<feature type="transmembrane region" description="Helical" evidence="1">
    <location>
        <begin position="44"/>
        <end position="64"/>
    </location>
</feature>
<dbReference type="Pfam" id="PF11391">
    <property type="entry name" value="DUF2798"/>
    <property type="match status" value="2"/>
</dbReference>
<comment type="caution">
    <text evidence="2">The sequence shown here is derived from an EMBL/GenBank/DDBJ whole genome shotgun (WGS) entry which is preliminary data.</text>
</comment>
<protein>
    <recommendedName>
        <fullName evidence="4">DUF2798 domain-containing protein</fullName>
    </recommendedName>
</protein>
<dbReference type="AlphaFoldDB" id="A0A4R2BHK4"/>
<sequence>MEIPATKKESLCFGIMMCFGMVLVMTVYNFYLNGMIGEMTFYEGIADFFIAFIIALILDLIIVGPNAKKFALKLTAKANNKVYTILMISTFMVIGMAFFMSIFGLVTTIAHSEYHSNSIVGDYLSVFGKNLLMALPLQIIIMGPLVRFLFVKFVKPNKQGSLSNN</sequence>
<keyword evidence="3" id="KW-1185">Reference proteome</keyword>
<feature type="transmembrane region" description="Helical" evidence="1">
    <location>
        <begin position="131"/>
        <end position="150"/>
    </location>
</feature>